<evidence type="ECO:0000256" key="4">
    <source>
        <dbReference type="PIRSR" id="PIRSR603782-2"/>
    </source>
</evidence>
<proteinExistence type="inferred from homology"/>
<dbReference type="PANTHER" id="PTHR12151">
    <property type="entry name" value="ELECTRON TRANSPORT PROTIN SCO1/SENC FAMILY MEMBER"/>
    <property type="match status" value="1"/>
</dbReference>
<evidence type="ECO:0000313" key="7">
    <source>
        <dbReference type="Proteomes" id="UP000184485"/>
    </source>
</evidence>
<dbReference type="InterPro" id="IPR003782">
    <property type="entry name" value="SCO1/SenC"/>
</dbReference>
<feature type="domain" description="Thioredoxin" evidence="5">
    <location>
        <begin position="52"/>
        <end position="212"/>
    </location>
</feature>
<dbReference type="RefSeq" id="WP_244540127.1">
    <property type="nucleotide sequence ID" value="NZ_FQUP01000001.1"/>
</dbReference>
<keyword evidence="7" id="KW-1185">Reference proteome</keyword>
<dbReference type="Gene3D" id="3.40.30.10">
    <property type="entry name" value="Glutaredoxin"/>
    <property type="match status" value="1"/>
</dbReference>
<feature type="binding site" evidence="3">
    <location>
        <position position="90"/>
    </location>
    <ligand>
        <name>Cu cation</name>
        <dbReference type="ChEBI" id="CHEBI:23378"/>
    </ligand>
</feature>
<dbReference type="SUPFAM" id="SSF52833">
    <property type="entry name" value="Thioredoxin-like"/>
    <property type="match status" value="1"/>
</dbReference>
<dbReference type="FunFam" id="3.40.30.10:FF:000013">
    <property type="entry name" value="Blast:Protein SCO1 homolog, mitochondrial"/>
    <property type="match status" value="1"/>
</dbReference>
<dbReference type="InterPro" id="IPR013766">
    <property type="entry name" value="Thioredoxin_domain"/>
</dbReference>
<gene>
    <name evidence="6" type="ORF">SAMN02745157_0830</name>
</gene>
<protein>
    <submittedName>
        <fullName evidence="6">Protein SCO1/2</fullName>
    </submittedName>
</protein>
<evidence type="ECO:0000256" key="3">
    <source>
        <dbReference type="PIRSR" id="PIRSR603782-1"/>
    </source>
</evidence>
<keyword evidence="3" id="KW-0479">Metal-binding</keyword>
<sequence length="213" mass="23483">MRLSRYLFGMKAPRKAVSRPIHLFRIVLWLIVAVAVLGVAAYAWRAETGGRLMASSIGGPFSLIDQKGNPVTEADLKGHPSLMFFGYTFCPDVCPTTLLQASNWLKALGPDGDRLKVYFVTVDPERDTVEQLGNYLQAFDPRITGLTGPRDKLDPMLKAFRVYSKKVGDGDDYAMDHTAAVYMLNADGDLVGTVDYQEDEATVMAKLKQLMAG</sequence>
<organism evidence="6 7">
    <name type="scientific">Kaistia soli DSM 19436</name>
    <dbReference type="NCBI Taxonomy" id="1122133"/>
    <lineage>
        <taxon>Bacteria</taxon>
        <taxon>Pseudomonadati</taxon>
        <taxon>Pseudomonadota</taxon>
        <taxon>Alphaproteobacteria</taxon>
        <taxon>Hyphomicrobiales</taxon>
        <taxon>Kaistiaceae</taxon>
        <taxon>Kaistia</taxon>
    </lineage>
</organism>
<reference evidence="6 7" key="1">
    <citation type="submission" date="2016-11" db="EMBL/GenBank/DDBJ databases">
        <authorList>
            <person name="Jaros S."/>
            <person name="Januszkiewicz K."/>
            <person name="Wedrychowicz H."/>
        </authorList>
    </citation>
    <scope>NUCLEOTIDE SEQUENCE [LARGE SCALE GENOMIC DNA]</scope>
    <source>
        <strain evidence="6 7">DSM 19436</strain>
    </source>
</reference>
<keyword evidence="4" id="KW-1015">Disulfide bond</keyword>
<dbReference type="STRING" id="1122133.SAMN02745157_0830"/>
<dbReference type="EMBL" id="FQUP01000001">
    <property type="protein sequence ID" value="SHE74108.1"/>
    <property type="molecule type" value="Genomic_DNA"/>
</dbReference>
<feature type="binding site" evidence="3">
    <location>
        <position position="177"/>
    </location>
    <ligand>
        <name>Cu cation</name>
        <dbReference type="ChEBI" id="CHEBI:23378"/>
    </ligand>
</feature>
<dbReference type="AlphaFoldDB" id="A0A1M4VYQ1"/>
<feature type="binding site" evidence="3">
    <location>
        <position position="94"/>
    </location>
    <ligand>
        <name>Cu cation</name>
        <dbReference type="ChEBI" id="CHEBI:23378"/>
    </ligand>
</feature>
<name>A0A1M4VYQ1_9HYPH</name>
<dbReference type="PROSITE" id="PS51352">
    <property type="entry name" value="THIOREDOXIN_2"/>
    <property type="match status" value="1"/>
</dbReference>
<evidence type="ECO:0000256" key="1">
    <source>
        <dbReference type="ARBA" id="ARBA00010996"/>
    </source>
</evidence>
<comment type="similarity">
    <text evidence="1">Belongs to the SCO1/2 family.</text>
</comment>
<dbReference type="Proteomes" id="UP000184485">
    <property type="component" value="Unassembled WGS sequence"/>
</dbReference>
<keyword evidence="2 3" id="KW-0186">Copper</keyword>
<evidence type="ECO:0000313" key="6">
    <source>
        <dbReference type="EMBL" id="SHE74108.1"/>
    </source>
</evidence>
<dbReference type="CDD" id="cd02968">
    <property type="entry name" value="SCO"/>
    <property type="match status" value="1"/>
</dbReference>
<accession>A0A1M4VYQ1</accession>
<evidence type="ECO:0000256" key="2">
    <source>
        <dbReference type="ARBA" id="ARBA00023008"/>
    </source>
</evidence>
<dbReference type="GO" id="GO:0046872">
    <property type="term" value="F:metal ion binding"/>
    <property type="evidence" value="ECO:0007669"/>
    <property type="project" value="UniProtKB-KW"/>
</dbReference>
<dbReference type="InterPro" id="IPR036249">
    <property type="entry name" value="Thioredoxin-like_sf"/>
</dbReference>
<evidence type="ECO:0000259" key="5">
    <source>
        <dbReference type="PROSITE" id="PS51352"/>
    </source>
</evidence>
<feature type="disulfide bond" description="Redox-active" evidence="4">
    <location>
        <begin position="90"/>
        <end position="94"/>
    </location>
</feature>
<dbReference type="PANTHER" id="PTHR12151:SF25">
    <property type="entry name" value="LINALOOL DEHYDRATASE_ISOMERASE DOMAIN-CONTAINING PROTEIN"/>
    <property type="match status" value="1"/>
</dbReference>
<dbReference type="Pfam" id="PF02630">
    <property type="entry name" value="SCO1-SenC"/>
    <property type="match status" value="1"/>
</dbReference>